<evidence type="ECO:0000313" key="2">
    <source>
        <dbReference type="EMBL" id="TFL01063.1"/>
    </source>
</evidence>
<dbReference type="Proteomes" id="UP000305067">
    <property type="component" value="Unassembled WGS sequence"/>
</dbReference>
<dbReference type="AlphaFoldDB" id="A0A5C3QG53"/>
<feature type="compositionally biased region" description="Polar residues" evidence="1">
    <location>
        <begin position="1"/>
        <end position="10"/>
    </location>
</feature>
<sequence length="150" mass="16657">MYHTQRTATATAYYGSHRAGTTPPPQLHKTVAPQSKTSVSPYPRLEVHKAAVLQLKVHVCPPPPLHKTAVPQSKFRVASFKKIFLRVDKSATTVKVILTPPIPQKEPPMFPISWESVDEELWQRTGACESAIFPDPFGMDTGSFFADDTD</sequence>
<keyword evidence="3" id="KW-1185">Reference proteome</keyword>
<name>A0A5C3QG53_9AGAR</name>
<evidence type="ECO:0000256" key="1">
    <source>
        <dbReference type="SAM" id="MobiDB-lite"/>
    </source>
</evidence>
<feature type="region of interest" description="Disordered" evidence="1">
    <location>
        <begin position="1"/>
        <end position="39"/>
    </location>
</feature>
<evidence type="ECO:0000313" key="3">
    <source>
        <dbReference type="Proteomes" id="UP000305067"/>
    </source>
</evidence>
<dbReference type="EMBL" id="ML178826">
    <property type="protein sequence ID" value="TFL01063.1"/>
    <property type="molecule type" value="Genomic_DNA"/>
</dbReference>
<gene>
    <name evidence="2" type="ORF">BDV98DRAFT_604859</name>
</gene>
<accession>A0A5C3QG53</accession>
<organism evidence="2 3">
    <name type="scientific">Pterulicium gracile</name>
    <dbReference type="NCBI Taxonomy" id="1884261"/>
    <lineage>
        <taxon>Eukaryota</taxon>
        <taxon>Fungi</taxon>
        <taxon>Dikarya</taxon>
        <taxon>Basidiomycota</taxon>
        <taxon>Agaricomycotina</taxon>
        <taxon>Agaricomycetes</taxon>
        <taxon>Agaricomycetidae</taxon>
        <taxon>Agaricales</taxon>
        <taxon>Pleurotineae</taxon>
        <taxon>Pterulaceae</taxon>
        <taxon>Pterulicium</taxon>
    </lineage>
</organism>
<reference evidence="2 3" key="1">
    <citation type="journal article" date="2019" name="Nat. Ecol. Evol.">
        <title>Megaphylogeny resolves global patterns of mushroom evolution.</title>
        <authorList>
            <person name="Varga T."/>
            <person name="Krizsan K."/>
            <person name="Foldi C."/>
            <person name="Dima B."/>
            <person name="Sanchez-Garcia M."/>
            <person name="Sanchez-Ramirez S."/>
            <person name="Szollosi G.J."/>
            <person name="Szarkandi J.G."/>
            <person name="Papp V."/>
            <person name="Albert L."/>
            <person name="Andreopoulos W."/>
            <person name="Angelini C."/>
            <person name="Antonin V."/>
            <person name="Barry K.W."/>
            <person name="Bougher N.L."/>
            <person name="Buchanan P."/>
            <person name="Buyck B."/>
            <person name="Bense V."/>
            <person name="Catcheside P."/>
            <person name="Chovatia M."/>
            <person name="Cooper J."/>
            <person name="Damon W."/>
            <person name="Desjardin D."/>
            <person name="Finy P."/>
            <person name="Geml J."/>
            <person name="Haridas S."/>
            <person name="Hughes K."/>
            <person name="Justo A."/>
            <person name="Karasinski D."/>
            <person name="Kautmanova I."/>
            <person name="Kiss B."/>
            <person name="Kocsube S."/>
            <person name="Kotiranta H."/>
            <person name="LaButti K.M."/>
            <person name="Lechner B.E."/>
            <person name="Liimatainen K."/>
            <person name="Lipzen A."/>
            <person name="Lukacs Z."/>
            <person name="Mihaltcheva S."/>
            <person name="Morgado L.N."/>
            <person name="Niskanen T."/>
            <person name="Noordeloos M.E."/>
            <person name="Ohm R.A."/>
            <person name="Ortiz-Santana B."/>
            <person name="Ovrebo C."/>
            <person name="Racz N."/>
            <person name="Riley R."/>
            <person name="Savchenko A."/>
            <person name="Shiryaev A."/>
            <person name="Soop K."/>
            <person name="Spirin V."/>
            <person name="Szebenyi C."/>
            <person name="Tomsovsky M."/>
            <person name="Tulloss R.E."/>
            <person name="Uehling J."/>
            <person name="Grigoriev I.V."/>
            <person name="Vagvolgyi C."/>
            <person name="Papp T."/>
            <person name="Martin F.M."/>
            <person name="Miettinen O."/>
            <person name="Hibbett D.S."/>
            <person name="Nagy L.G."/>
        </authorList>
    </citation>
    <scope>NUCLEOTIDE SEQUENCE [LARGE SCALE GENOMIC DNA]</scope>
    <source>
        <strain evidence="2 3">CBS 309.79</strain>
    </source>
</reference>
<proteinExistence type="predicted"/>
<protein>
    <submittedName>
        <fullName evidence="2">Uncharacterized protein</fullName>
    </submittedName>
</protein>